<dbReference type="OrthoDB" id="8945308at2759"/>
<dbReference type="InterPro" id="IPR007110">
    <property type="entry name" value="Ig-like_dom"/>
</dbReference>
<feature type="chain" id="PRO_5014186820" evidence="1">
    <location>
        <begin position="26"/>
        <end position="150"/>
    </location>
</feature>
<dbReference type="Proteomes" id="UP000192220">
    <property type="component" value="Unplaced"/>
</dbReference>
<dbReference type="InterPro" id="IPR036179">
    <property type="entry name" value="Ig-like_dom_sf"/>
</dbReference>
<evidence type="ECO:0000313" key="3">
    <source>
        <dbReference type="Proteomes" id="UP000192220"/>
    </source>
</evidence>
<keyword evidence="3" id="KW-1185">Reference proteome</keyword>
<dbReference type="InterPro" id="IPR013783">
    <property type="entry name" value="Ig-like_fold"/>
</dbReference>
<dbReference type="GeneID" id="106532049"/>
<sequence>MWTPAVDLYLGLVLVLSQLLGPGGSVKVLCRPSRSVSLPCSYHYEDRTNVSQLSVQWRSPHNELLCHYIKHKSFQNCSAGYTIRYRPGSIQLLVLQVRTRDIGTHICSVSKRHDFSDFRVELAVEADSTTSTPVGGANHSGVYQSHHYQI</sequence>
<dbReference type="KEGG" id="alim:106532049"/>
<name>A0A2I4CU28_AUSLI</name>
<feature type="domain" description="Ig-like" evidence="2">
    <location>
        <begin position="4"/>
        <end position="123"/>
    </location>
</feature>
<dbReference type="Gene3D" id="2.60.40.10">
    <property type="entry name" value="Immunoglobulins"/>
    <property type="match status" value="1"/>
</dbReference>
<evidence type="ECO:0000256" key="1">
    <source>
        <dbReference type="SAM" id="SignalP"/>
    </source>
</evidence>
<dbReference type="PROSITE" id="PS50835">
    <property type="entry name" value="IG_LIKE"/>
    <property type="match status" value="1"/>
</dbReference>
<feature type="signal peptide" evidence="1">
    <location>
        <begin position="1"/>
        <end position="25"/>
    </location>
</feature>
<protein>
    <submittedName>
        <fullName evidence="4">Uncharacterized protein LOC106532049</fullName>
    </submittedName>
</protein>
<dbReference type="AlphaFoldDB" id="A0A2I4CU28"/>
<dbReference type="InParanoid" id="A0A2I4CU28"/>
<organism evidence="3 4">
    <name type="scientific">Austrofundulus limnaeus</name>
    <name type="common">Annual killifish</name>
    <dbReference type="NCBI Taxonomy" id="52670"/>
    <lineage>
        <taxon>Eukaryota</taxon>
        <taxon>Metazoa</taxon>
        <taxon>Chordata</taxon>
        <taxon>Craniata</taxon>
        <taxon>Vertebrata</taxon>
        <taxon>Euteleostomi</taxon>
        <taxon>Actinopterygii</taxon>
        <taxon>Neopterygii</taxon>
        <taxon>Teleostei</taxon>
        <taxon>Neoteleostei</taxon>
        <taxon>Acanthomorphata</taxon>
        <taxon>Ovalentaria</taxon>
        <taxon>Atherinomorphae</taxon>
        <taxon>Cyprinodontiformes</taxon>
        <taxon>Rivulidae</taxon>
        <taxon>Austrofundulus</taxon>
    </lineage>
</organism>
<dbReference type="SUPFAM" id="SSF48726">
    <property type="entry name" value="Immunoglobulin"/>
    <property type="match status" value="1"/>
</dbReference>
<accession>A0A2I4CU28</accession>
<evidence type="ECO:0000259" key="2">
    <source>
        <dbReference type="PROSITE" id="PS50835"/>
    </source>
</evidence>
<evidence type="ECO:0000313" key="4">
    <source>
        <dbReference type="RefSeq" id="XP_013883489.1"/>
    </source>
</evidence>
<keyword evidence="1" id="KW-0732">Signal</keyword>
<reference evidence="4" key="1">
    <citation type="submission" date="2025-08" db="UniProtKB">
        <authorList>
            <consortium name="RefSeq"/>
        </authorList>
    </citation>
    <scope>IDENTIFICATION</scope>
    <source>
        <strain evidence="4">Quisiro</strain>
        <tissue evidence="4">Liver</tissue>
    </source>
</reference>
<dbReference type="RefSeq" id="XP_013883489.1">
    <property type="nucleotide sequence ID" value="XM_014028035.1"/>
</dbReference>
<gene>
    <name evidence="4" type="primary">LOC106532049</name>
</gene>
<proteinExistence type="predicted"/>